<feature type="compositionally biased region" description="Basic and acidic residues" evidence="1">
    <location>
        <begin position="37"/>
        <end position="50"/>
    </location>
</feature>
<feature type="region of interest" description="Disordered" evidence="1">
    <location>
        <begin position="254"/>
        <end position="276"/>
    </location>
</feature>
<protein>
    <recommendedName>
        <fullName evidence="2">Myb/SANT-like DNA-binding domain-containing protein</fullName>
    </recommendedName>
</protein>
<organism evidence="3 4">
    <name type="scientific">Mycoemilia scoparia</name>
    <dbReference type="NCBI Taxonomy" id="417184"/>
    <lineage>
        <taxon>Eukaryota</taxon>
        <taxon>Fungi</taxon>
        <taxon>Fungi incertae sedis</taxon>
        <taxon>Zoopagomycota</taxon>
        <taxon>Kickxellomycotina</taxon>
        <taxon>Kickxellomycetes</taxon>
        <taxon>Kickxellales</taxon>
        <taxon>Kickxellaceae</taxon>
        <taxon>Mycoemilia</taxon>
    </lineage>
</organism>
<dbReference type="Pfam" id="PF13837">
    <property type="entry name" value="Myb_DNA-bind_4"/>
    <property type="match status" value="1"/>
</dbReference>
<gene>
    <name evidence="3" type="ORF">H4219_003499</name>
</gene>
<comment type="caution">
    <text evidence="3">The sequence shown here is derived from an EMBL/GenBank/DDBJ whole genome shotgun (WGS) entry which is preliminary data.</text>
</comment>
<dbReference type="Gene3D" id="1.10.10.60">
    <property type="entry name" value="Homeodomain-like"/>
    <property type="match status" value="1"/>
</dbReference>
<keyword evidence="4" id="KW-1185">Reference proteome</keyword>
<feature type="compositionally biased region" description="Basic and acidic residues" evidence="1">
    <location>
        <begin position="98"/>
        <end position="114"/>
    </location>
</feature>
<feature type="compositionally biased region" description="Polar residues" evidence="1">
    <location>
        <begin position="261"/>
        <end position="274"/>
    </location>
</feature>
<feature type="region of interest" description="Disordered" evidence="1">
    <location>
        <begin position="390"/>
        <end position="454"/>
    </location>
</feature>
<dbReference type="OrthoDB" id="691673at2759"/>
<evidence type="ECO:0000259" key="2">
    <source>
        <dbReference type="Pfam" id="PF13837"/>
    </source>
</evidence>
<feature type="compositionally biased region" description="Basic and acidic residues" evidence="1">
    <location>
        <begin position="537"/>
        <end position="550"/>
    </location>
</feature>
<feature type="compositionally biased region" description="Basic and acidic residues" evidence="1">
    <location>
        <begin position="1"/>
        <end position="21"/>
    </location>
</feature>
<dbReference type="Proteomes" id="UP001150538">
    <property type="component" value="Unassembled WGS sequence"/>
</dbReference>
<reference evidence="3" key="1">
    <citation type="submission" date="2022-07" db="EMBL/GenBank/DDBJ databases">
        <title>Phylogenomic reconstructions and comparative analyses of Kickxellomycotina fungi.</title>
        <authorList>
            <person name="Reynolds N.K."/>
            <person name="Stajich J.E."/>
            <person name="Barry K."/>
            <person name="Grigoriev I.V."/>
            <person name="Crous P."/>
            <person name="Smith M.E."/>
        </authorList>
    </citation>
    <scope>NUCLEOTIDE SEQUENCE</scope>
    <source>
        <strain evidence="3">NBRC 100468</strain>
    </source>
</reference>
<feature type="region of interest" description="Disordered" evidence="1">
    <location>
        <begin position="1"/>
        <end position="114"/>
    </location>
</feature>
<feature type="region of interest" description="Disordered" evidence="1">
    <location>
        <begin position="508"/>
        <end position="574"/>
    </location>
</feature>
<feature type="domain" description="Myb/SANT-like DNA-binding" evidence="2">
    <location>
        <begin position="291"/>
        <end position="385"/>
    </location>
</feature>
<feature type="compositionally biased region" description="Polar residues" evidence="1">
    <location>
        <begin position="555"/>
        <end position="567"/>
    </location>
</feature>
<dbReference type="AlphaFoldDB" id="A0A9W7ZUL0"/>
<name>A0A9W7ZUL0_9FUNG</name>
<evidence type="ECO:0000313" key="4">
    <source>
        <dbReference type="Proteomes" id="UP001150538"/>
    </source>
</evidence>
<evidence type="ECO:0000313" key="3">
    <source>
        <dbReference type="EMBL" id="KAJ1916917.1"/>
    </source>
</evidence>
<feature type="compositionally biased region" description="Basic and acidic residues" evidence="1">
    <location>
        <begin position="58"/>
        <end position="90"/>
    </location>
</feature>
<sequence>MPEHEIEATGHSEQVSEKDFGEYEVSYQEIDNGNSGAHEENDHETNHEGDGTEELGEEDHNQNQEEHQEHQEVIEETEDHGQKEQHGDEGHEAEEQDDIQHQQEHHGHEEQHDDQVIHQDEYANHQSYDFVENLQRGIQYAQHNQDGHDYHGELSYETVDQDHNQDHNQEHGEGMEEQQEAAGYMLDDGDQDQNNDMSMQGILPEHSGVDHTLGSVPASSVDDVRAAHEAASHVLSSFTQSYANSASAAQAASAMDSMSNGSQHHSGHVSQGGVNNVLDVKPLTPKFNRGRNWSPDETRLLLEVLLQQVNNHPEDRRDLILRRPETFETAAEILKEQNFMRDNQACLVRWRNLLRIYKQHRQAANENDGTDVQVSFPFAQEIEQIYQFSPDSLLPTPGRGAAGSGSGNGSVAAASPGLSTGQTRSWSQANGNSSYQTPIRKRPRESTGNSAGNVGVGSEVIERIEQKIDQQSDIISQQFDLIRSQETKMSQLESIIAKQMELIEGLRNGKGANGADSETQQTDSHLEATGEAEAEENGQHQEHEHGHENGDAQEQEQAQTHNNSQEHATIDESTLKVTENIGGDPMAEEIIAEAHEIV</sequence>
<evidence type="ECO:0000256" key="1">
    <source>
        <dbReference type="SAM" id="MobiDB-lite"/>
    </source>
</evidence>
<accession>A0A9W7ZUL0</accession>
<proteinExistence type="predicted"/>
<dbReference type="InterPro" id="IPR044822">
    <property type="entry name" value="Myb_DNA-bind_4"/>
</dbReference>
<dbReference type="EMBL" id="JANBPU010000086">
    <property type="protein sequence ID" value="KAJ1916917.1"/>
    <property type="molecule type" value="Genomic_DNA"/>
</dbReference>
<feature type="compositionally biased region" description="Polar residues" evidence="1">
    <location>
        <begin position="418"/>
        <end position="437"/>
    </location>
</feature>